<protein>
    <submittedName>
        <fullName evidence="1">DinB family protein</fullName>
    </submittedName>
</protein>
<proteinExistence type="predicted"/>
<dbReference type="OrthoDB" id="4548523at2"/>
<reference evidence="1 2" key="1">
    <citation type="submission" date="2019-03" db="EMBL/GenBank/DDBJ databases">
        <title>Three New Species of Nocardioides, Nocardioides euryhalodurans sp. nov., Nocardioides seonyuensis sp. nov. and Nocardioides eburneoflavus sp. nov. Iolated from Soil.</title>
        <authorList>
            <person name="Roh S.G."/>
            <person name="Lee C."/>
            <person name="Kim M.-K."/>
            <person name="Kim S.B."/>
        </authorList>
    </citation>
    <scope>NUCLEOTIDE SEQUENCE [LARGE SCALE GENOMIC DNA]</scope>
    <source>
        <strain evidence="1 2">MMS17-SY207-3</strain>
    </source>
</reference>
<evidence type="ECO:0000313" key="2">
    <source>
        <dbReference type="Proteomes" id="UP000294853"/>
    </source>
</evidence>
<gene>
    <name evidence="1" type="ORF">EXE58_05900</name>
</gene>
<dbReference type="EMBL" id="CP038436">
    <property type="protein sequence ID" value="QBX55032.1"/>
    <property type="molecule type" value="Genomic_DNA"/>
</dbReference>
<name>A0A4V1BM39_9ACTN</name>
<organism evidence="1 2">
    <name type="scientific">Nocardioides seonyuensis</name>
    <dbReference type="NCBI Taxonomy" id="2518371"/>
    <lineage>
        <taxon>Bacteria</taxon>
        <taxon>Bacillati</taxon>
        <taxon>Actinomycetota</taxon>
        <taxon>Actinomycetes</taxon>
        <taxon>Propionibacteriales</taxon>
        <taxon>Nocardioidaceae</taxon>
        <taxon>Nocardioides</taxon>
    </lineage>
</organism>
<dbReference type="InterPro" id="IPR007061">
    <property type="entry name" value="MST-like"/>
</dbReference>
<dbReference type="Gene3D" id="1.20.120.450">
    <property type="entry name" value="dinb family like domain"/>
    <property type="match status" value="1"/>
</dbReference>
<dbReference type="SUPFAM" id="SSF109854">
    <property type="entry name" value="DinB/YfiT-like putative metalloenzymes"/>
    <property type="match status" value="1"/>
</dbReference>
<dbReference type="Proteomes" id="UP000294853">
    <property type="component" value="Chromosome"/>
</dbReference>
<accession>A0A4V1BM39</accession>
<evidence type="ECO:0000313" key="1">
    <source>
        <dbReference type="EMBL" id="QBX55032.1"/>
    </source>
</evidence>
<dbReference type="AlphaFoldDB" id="A0A4V1BM39"/>
<dbReference type="RefSeq" id="WP_135267000.1">
    <property type="nucleotide sequence ID" value="NZ_CP038436.1"/>
</dbReference>
<sequence length="198" mass="22323">MADDVKAGLHHYLRSTREALWWKVDGLGERELRWPRTATGTNLLGIVRHCANVELGYFGPTFGREWPDPEAPGYVADDAYDTDPQADWWVDADTPADDVLAFHRRVADFADETISSLPLDARGRVPWWPEERAEVTLHQVLVHVLTDLARHAGHADILREEVDGAAGMREGNSNVPDGVEWSSYVDRLRGVAERFPRT</sequence>
<dbReference type="InterPro" id="IPR034660">
    <property type="entry name" value="DinB/YfiT-like"/>
</dbReference>
<dbReference type="Pfam" id="PF04978">
    <property type="entry name" value="MST"/>
    <property type="match status" value="1"/>
</dbReference>
<dbReference type="KEGG" id="nsn:EXE58_05900"/>
<keyword evidence="2" id="KW-1185">Reference proteome</keyword>